<dbReference type="EMBL" id="JACRSQ010000024">
    <property type="protein sequence ID" value="MBC8544542.1"/>
    <property type="molecule type" value="Genomic_DNA"/>
</dbReference>
<proteinExistence type="predicted"/>
<evidence type="ECO:0000256" key="1">
    <source>
        <dbReference type="SAM" id="MobiDB-lite"/>
    </source>
</evidence>
<feature type="compositionally biased region" description="Basic and acidic residues" evidence="1">
    <location>
        <begin position="1"/>
        <end position="13"/>
    </location>
</feature>
<reference evidence="2" key="1">
    <citation type="submission" date="2020-08" db="EMBL/GenBank/DDBJ databases">
        <title>Genome public.</title>
        <authorList>
            <person name="Liu C."/>
            <person name="Sun Q."/>
        </authorList>
    </citation>
    <scope>NUCLEOTIDE SEQUENCE</scope>
    <source>
        <strain evidence="2">NSJ-32</strain>
    </source>
</reference>
<feature type="region of interest" description="Disordered" evidence="1">
    <location>
        <begin position="1"/>
        <end position="54"/>
    </location>
</feature>
<dbReference type="Proteomes" id="UP000657006">
    <property type="component" value="Unassembled WGS sequence"/>
</dbReference>
<comment type="caution">
    <text evidence="2">The sequence shown here is derived from an EMBL/GenBank/DDBJ whole genome shotgun (WGS) entry which is preliminary data.</text>
</comment>
<accession>A0A926DVD8</accession>
<evidence type="ECO:0000313" key="2">
    <source>
        <dbReference type="EMBL" id="MBC8544542.1"/>
    </source>
</evidence>
<evidence type="ECO:0000313" key="3">
    <source>
        <dbReference type="Proteomes" id="UP000657006"/>
    </source>
</evidence>
<dbReference type="AlphaFoldDB" id="A0A926DVD8"/>
<dbReference type="RefSeq" id="WP_249289944.1">
    <property type="nucleotide sequence ID" value="NZ_JACRSQ010000024.1"/>
</dbReference>
<organism evidence="2 3">
    <name type="scientific">Bianquea renquensis</name>
    <dbReference type="NCBI Taxonomy" id="2763661"/>
    <lineage>
        <taxon>Bacteria</taxon>
        <taxon>Bacillati</taxon>
        <taxon>Bacillota</taxon>
        <taxon>Clostridia</taxon>
        <taxon>Eubacteriales</taxon>
        <taxon>Bianqueaceae</taxon>
        <taxon>Bianquea</taxon>
    </lineage>
</organism>
<keyword evidence="3" id="KW-1185">Reference proteome</keyword>
<protein>
    <submittedName>
        <fullName evidence="2">Uncharacterized protein</fullName>
    </submittedName>
</protein>
<sequence>MQKGGAEGEEKTKSPAGAETERGTGVQKGEVEGEQKMKSPAGAGNSQGHRRAKK</sequence>
<gene>
    <name evidence="2" type="ORF">H8730_13425</name>
</gene>
<name>A0A926DVD8_9FIRM</name>